<dbReference type="InterPro" id="IPR000064">
    <property type="entry name" value="NLP_P60_dom"/>
</dbReference>
<keyword evidence="4" id="KW-0788">Thiol protease</keyword>
<keyword evidence="5" id="KW-0732">Signal</keyword>
<reference evidence="8" key="1">
    <citation type="journal article" date="2019" name="Int. J. Syst. Evol. Microbiol.">
        <title>The Global Catalogue of Microorganisms (GCM) 10K type strain sequencing project: providing services to taxonomists for standard genome sequencing and annotation.</title>
        <authorList>
            <consortium name="The Broad Institute Genomics Platform"/>
            <consortium name="The Broad Institute Genome Sequencing Center for Infectious Disease"/>
            <person name="Wu L."/>
            <person name="Ma J."/>
        </authorList>
    </citation>
    <scope>NUCLEOTIDE SEQUENCE [LARGE SCALE GENOMIC DNA]</scope>
    <source>
        <strain evidence="8">JCM 13006</strain>
    </source>
</reference>
<dbReference type="PANTHER" id="PTHR47359">
    <property type="entry name" value="PEPTIDOGLYCAN DL-ENDOPEPTIDASE CWLO"/>
    <property type="match status" value="1"/>
</dbReference>
<evidence type="ECO:0000256" key="1">
    <source>
        <dbReference type="ARBA" id="ARBA00007074"/>
    </source>
</evidence>
<dbReference type="SUPFAM" id="SSF53955">
    <property type="entry name" value="Lysozyme-like"/>
    <property type="match status" value="1"/>
</dbReference>
<dbReference type="SUPFAM" id="SSF54001">
    <property type="entry name" value="Cysteine proteinases"/>
    <property type="match status" value="1"/>
</dbReference>
<dbReference type="Gene3D" id="1.10.530.10">
    <property type="match status" value="1"/>
</dbReference>
<feature type="chain" id="PRO_5046338945" evidence="5">
    <location>
        <begin position="32"/>
        <end position="338"/>
    </location>
</feature>
<dbReference type="PANTHER" id="PTHR47359:SF3">
    <property type="entry name" value="NLP_P60 DOMAIN-CONTAINING PROTEIN-RELATED"/>
    <property type="match status" value="1"/>
</dbReference>
<dbReference type="Pfam" id="PF01464">
    <property type="entry name" value="SLT"/>
    <property type="match status" value="1"/>
</dbReference>
<dbReference type="Proteomes" id="UP001501752">
    <property type="component" value="Unassembled WGS sequence"/>
</dbReference>
<protein>
    <submittedName>
        <fullName evidence="7">Transglycosylase TgdA</fullName>
    </submittedName>
</protein>
<dbReference type="EMBL" id="BAABIS010000001">
    <property type="protein sequence ID" value="GAA4838928.1"/>
    <property type="molecule type" value="Genomic_DNA"/>
</dbReference>
<keyword evidence="8" id="KW-1185">Reference proteome</keyword>
<dbReference type="InterPro" id="IPR051794">
    <property type="entry name" value="PG_Endopeptidase_C40"/>
</dbReference>
<dbReference type="InterPro" id="IPR023346">
    <property type="entry name" value="Lysozyme-like_dom_sf"/>
</dbReference>
<dbReference type="CDD" id="cd00254">
    <property type="entry name" value="LT-like"/>
    <property type="match status" value="1"/>
</dbReference>
<evidence type="ECO:0000256" key="5">
    <source>
        <dbReference type="SAM" id="SignalP"/>
    </source>
</evidence>
<feature type="domain" description="NlpC/P60" evidence="6">
    <location>
        <begin position="192"/>
        <end position="338"/>
    </location>
</feature>
<feature type="signal peptide" evidence="5">
    <location>
        <begin position="1"/>
        <end position="31"/>
    </location>
</feature>
<organism evidence="7 8">
    <name type="scientific">Kitasatospora terrestris</name>
    <dbReference type="NCBI Taxonomy" id="258051"/>
    <lineage>
        <taxon>Bacteria</taxon>
        <taxon>Bacillati</taxon>
        <taxon>Actinomycetota</taxon>
        <taxon>Actinomycetes</taxon>
        <taxon>Kitasatosporales</taxon>
        <taxon>Streptomycetaceae</taxon>
        <taxon>Kitasatospora</taxon>
    </lineage>
</organism>
<sequence length="338" mass="34887">MKRAGLVCAGLAAAIALLLVAGLGALASASASTPGIQTLDGVPAAYRPWLQRASQECRFPALSPALLAAQLQQESGFRTEAVSPVGAVGPAQFMPGTWATWGRDDDRNGLASPHDIGDAVMAQGRFMCSLLGQANASGIAGDPRALALAGYNAGWAAVERFAGIPPYPETQHYVSSILESMARFQSGAVAGHGSGNSAVRRALTQLGVPYAYGGGTPSGPGTGFCADGNGYLDGRCVATTTVGWDCSSLVQYAYWPTTRLPRTAAEQYAATANRPVAKAELRSGDLLFWSRGGEASVYHVAIYVGEGKIVEAPKTGDVVKVADASTMPAADYFGATRP</sequence>
<dbReference type="InterPro" id="IPR008258">
    <property type="entry name" value="Transglycosylase_SLT_dom_1"/>
</dbReference>
<evidence type="ECO:0000259" key="6">
    <source>
        <dbReference type="PROSITE" id="PS51935"/>
    </source>
</evidence>
<name>A0ABP9DIV2_9ACTN</name>
<evidence type="ECO:0000256" key="2">
    <source>
        <dbReference type="ARBA" id="ARBA00022670"/>
    </source>
</evidence>
<evidence type="ECO:0000256" key="4">
    <source>
        <dbReference type="ARBA" id="ARBA00022807"/>
    </source>
</evidence>
<dbReference type="Gene3D" id="3.90.1720.10">
    <property type="entry name" value="endopeptidase domain like (from Nostoc punctiforme)"/>
    <property type="match status" value="1"/>
</dbReference>
<proteinExistence type="inferred from homology"/>
<keyword evidence="3" id="KW-0378">Hydrolase</keyword>
<dbReference type="InterPro" id="IPR038765">
    <property type="entry name" value="Papain-like_cys_pep_sf"/>
</dbReference>
<keyword evidence="2" id="KW-0645">Protease</keyword>
<gene>
    <name evidence="7" type="primary">tgdA_1</name>
    <name evidence="7" type="ORF">GCM10023235_12760</name>
</gene>
<accession>A0ABP9DIV2</accession>
<comment type="similarity">
    <text evidence="1">Belongs to the peptidase C40 family.</text>
</comment>
<dbReference type="PROSITE" id="PS51935">
    <property type="entry name" value="NLPC_P60"/>
    <property type="match status" value="1"/>
</dbReference>
<evidence type="ECO:0000256" key="3">
    <source>
        <dbReference type="ARBA" id="ARBA00022801"/>
    </source>
</evidence>
<dbReference type="RefSeq" id="WP_345695766.1">
    <property type="nucleotide sequence ID" value="NZ_BAABIS010000001.1"/>
</dbReference>
<comment type="caution">
    <text evidence="7">The sequence shown here is derived from an EMBL/GenBank/DDBJ whole genome shotgun (WGS) entry which is preliminary data.</text>
</comment>
<evidence type="ECO:0000313" key="7">
    <source>
        <dbReference type="EMBL" id="GAA4838928.1"/>
    </source>
</evidence>
<dbReference type="Pfam" id="PF00877">
    <property type="entry name" value="NLPC_P60"/>
    <property type="match status" value="1"/>
</dbReference>
<evidence type="ECO:0000313" key="8">
    <source>
        <dbReference type="Proteomes" id="UP001501752"/>
    </source>
</evidence>